<reference evidence="1 2" key="1">
    <citation type="submission" date="2018-09" db="EMBL/GenBank/DDBJ databases">
        <title>YIM 75507 draft genome.</title>
        <authorList>
            <person name="Tang S."/>
            <person name="Feng Y."/>
        </authorList>
    </citation>
    <scope>NUCLEOTIDE SEQUENCE [LARGE SCALE GENOMIC DNA]</scope>
    <source>
        <strain evidence="1 2">YIM 75507</strain>
    </source>
</reference>
<evidence type="ECO:0000313" key="2">
    <source>
        <dbReference type="Proteomes" id="UP000265768"/>
    </source>
</evidence>
<dbReference type="Proteomes" id="UP000265768">
    <property type="component" value="Unassembled WGS sequence"/>
</dbReference>
<gene>
    <name evidence="1" type="ORF">D5H75_01650</name>
</gene>
<dbReference type="OrthoDB" id="280156at2"/>
<comment type="caution">
    <text evidence="1">The sequence shown here is derived from an EMBL/GenBank/DDBJ whole genome shotgun (WGS) entry which is preliminary data.</text>
</comment>
<accession>A0A3A4B9G2</accession>
<sequence length="179" mass="19589">MSPAEAAEHRLVVLADHYQFYLQDLGAHGEWTRSWSARGGPPPRAWGDESGARRIVAEPYSITVGTARSDLVEVLLRVRPDRPAADLEAAEHVVEADLDLPGGELAVYGPADDPGDERRLTLTPGRYRVRVSYLPSGPPGEGAAEHEPGDHFRYRADLWPTRREGAPDVLKQGPVPWAG</sequence>
<organism evidence="1 2">
    <name type="scientific">Bailinhaonella thermotolerans</name>
    <dbReference type="NCBI Taxonomy" id="1070861"/>
    <lineage>
        <taxon>Bacteria</taxon>
        <taxon>Bacillati</taxon>
        <taxon>Actinomycetota</taxon>
        <taxon>Actinomycetes</taxon>
        <taxon>Streptosporangiales</taxon>
        <taxon>Streptosporangiaceae</taxon>
        <taxon>Bailinhaonella</taxon>
    </lineage>
</organism>
<dbReference type="Gene3D" id="2.60.34.30">
    <property type="entry name" value="Competence, DNA-entry nuclease inhibitor, ComJ"/>
    <property type="match status" value="1"/>
</dbReference>
<proteinExistence type="predicted"/>
<dbReference type="RefSeq" id="WP_119924502.1">
    <property type="nucleotide sequence ID" value="NZ_QZEY01000001.1"/>
</dbReference>
<keyword evidence="2" id="KW-1185">Reference proteome</keyword>
<dbReference type="EMBL" id="QZEY01000001">
    <property type="protein sequence ID" value="RJL35529.1"/>
    <property type="molecule type" value="Genomic_DNA"/>
</dbReference>
<name>A0A3A4B9G2_9ACTN</name>
<dbReference type="AlphaFoldDB" id="A0A3A4B9G2"/>
<dbReference type="InterPro" id="IPR038691">
    <property type="entry name" value="ComJ_sf"/>
</dbReference>
<evidence type="ECO:0000313" key="1">
    <source>
        <dbReference type="EMBL" id="RJL35529.1"/>
    </source>
</evidence>
<protein>
    <submittedName>
        <fullName evidence="1">Uncharacterized protein</fullName>
    </submittedName>
</protein>